<evidence type="ECO:0000256" key="3">
    <source>
        <dbReference type="ARBA" id="ARBA00022448"/>
    </source>
</evidence>
<dbReference type="PANTHER" id="PTHR33619:SF3">
    <property type="entry name" value="POLYSACCHARIDE EXPORT PROTEIN GFCE-RELATED"/>
    <property type="match status" value="1"/>
</dbReference>
<evidence type="ECO:0000256" key="2">
    <source>
        <dbReference type="ARBA" id="ARBA00009450"/>
    </source>
</evidence>
<keyword evidence="5" id="KW-0762">Sugar transport</keyword>
<reference evidence="19 20" key="1">
    <citation type="submission" date="2022-01" db="EMBL/GenBank/DDBJ databases">
        <title>Octadecabacter sp. nov., isolated from a marine alga.</title>
        <authorList>
            <person name="Jin M.S."/>
            <person name="Kim H.M."/>
            <person name="Han D.M."/>
            <person name="Jung J.J."/>
            <person name="Jeon C.O."/>
        </authorList>
    </citation>
    <scope>NUCLEOTIDE SEQUENCE [LARGE SCALE GENOMIC DNA]</scope>
    <source>
        <strain evidence="19 20">G9-8</strain>
    </source>
</reference>
<feature type="compositionally biased region" description="Low complexity" evidence="15">
    <location>
        <begin position="47"/>
        <end position="56"/>
    </location>
</feature>
<dbReference type="Gene3D" id="1.20.5.70">
    <property type="match status" value="1"/>
</dbReference>
<evidence type="ECO:0000256" key="1">
    <source>
        <dbReference type="ARBA" id="ARBA00004571"/>
    </source>
</evidence>
<evidence type="ECO:0000256" key="10">
    <source>
        <dbReference type="ARBA" id="ARBA00023114"/>
    </source>
</evidence>
<keyword evidence="9" id="KW-0406">Ion transport</keyword>
<comment type="similarity">
    <text evidence="2">Belongs to the BexD/CtrA/VexA family.</text>
</comment>
<evidence type="ECO:0000256" key="13">
    <source>
        <dbReference type="ARBA" id="ARBA00023237"/>
    </source>
</evidence>
<dbReference type="RefSeq" id="WP_235225078.1">
    <property type="nucleotide sequence ID" value="NZ_JAKGAQ010000002.1"/>
</dbReference>
<keyword evidence="12" id="KW-0564">Palmitate</keyword>
<feature type="domain" description="SLBB" evidence="18">
    <location>
        <begin position="299"/>
        <end position="382"/>
    </location>
</feature>
<protein>
    <submittedName>
        <fullName evidence="19">Polysaccharide biosynthesis/export family protein</fullName>
    </submittedName>
</protein>
<keyword evidence="4" id="KW-1134">Transmembrane beta strand</keyword>
<keyword evidence="20" id="KW-1185">Reference proteome</keyword>
<dbReference type="Gene3D" id="3.30.1950.10">
    <property type="entry name" value="wza like domain"/>
    <property type="match status" value="1"/>
</dbReference>
<dbReference type="EMBL" id="JAKGAQ010000002">
    <property type="protein sequence ID" value="MCF2870951.1"/>
    <property type="molecule type" value="Genomic_DNA"/>
</dbReference>
<keyword evidence="7" id="KW-0732">Signal</keyword>
<evidence type="ECO:0000256" key="5">
    <source>
        <dbReference type="ARBA" id="ARBA00022597"/>
    </source>
</evidence>
<evidence type="ECO:0000256" key="11">
    <source>
        <dbReference type="ARBA" id="ARBA00023136"/>
    </source>
</evidence>
<accession>A0ABS9CUL6</accession>
<name>A0ABS9CUL6_9RHOB</name>
<dbReference type="Gene3D" id="3.10.560.10">
    <property type="entry name" value="Outer membrane lipoprotein wza domain like"/>
    <property type="match status" value="2"/>
</dbReference>
<dbReference type="Pfam" id="PF22461">
    <property type="entry name" value="SLBB_2"/>
    <property type="match status" value="2"/>
</dbReference>
<feature type="region of interest" description="Disordered" evidence="15">
    <location>
        <begin position="38"/>
        <end position="58"/>
    </location>
</feature>
<dbReference type="Pfam" id="PF18412">
    <property type="entry name" value="Wza_C"/>
    <property type="match status" value="1"/>
</dbReference>
<keyword evidence="11" id="KW-0472">Membrane</keyword>
<comment type="subcellular location">
    <subcellularLocation>
        <location evidence="1">Cell outer membrane</location>
        <topology evidence="1">Multi-pass membrane protein</topology>
    </subcellularLocation>
</comment>
<organism evidence="19 20">
    <name type="scientific">Octadecabacter dasysiphoniae</name>
    <dbReference type="NCBI Taxonomy" id="2909341"/>
    <lineage>
        <taxon>Bacteria</taxon>
        <taxon>Pseudomonadati</taxon>
        <taxon>Pseudomonadota</taxon>
        <taxon>Alphaproteobacteria</taxon>
        <taxon>Rhodobacterales</taxon>
        <taxon>Roseobacteraceae</taxon>
        <taxon>Octadecabacter</taxon>
    </lineage>
</organism>
<evidence type="ECO:0000259" key="18">
    <source>
        <dbReference type="Pfam" id="PF22461"/>
    </source>
</evidence>
<dbReference type="Proteomes" id="UP001200557">
    <property type="component" value="Unassembled WGS sequence"/>
</dbReference>
<evidence type="ECO:0000256" key="14">
    <source>
        <dbReference type="ARBA" id="ARBA00023288"/>
    </source>
</evidence>
<evidence type="ECO:0000256" key="4">
    <source>
        <dbReference type="ARBA" id="ARBA00022452"/>
    </source>
</evidence>
<evidence type="ECO:0000313" key="19">
    <source>
        <dbReference type="EMBL" id="MCF2870951.1"/>
    </source>
</evidence>
<keyword evidence="6" id="KW-0812">Transmembrane</keyword>
<dbReference type="Pfam" id="PF02563">
    <property type="entry name" value="Poly_export"/>
    <property type="match status" value="1"/>
</dbReference>
<evidence type="ECO:0000313" key="20">
    <source>
        <dbReference type="Proteomes" id="UP001200557"/>
    </source>
</evidence>
<keyword evidence="10" id="KW-0626">Porin</keyword>
<keyword evidence="14" id="KW-0449">Lipoprotein</keyword>
<keyword evidence="13" id="KW-0998">Cell outer membrane</keyword>
<evidence type="ECO:0000259" key="16">
    <source>
        <dbReference type="Pfam" id="PF02563"/>
    </source>
</evidence>
<evidence type="ECO:0000256" key="6">
    <source>
        <dbReference type="ARBA" id="ARBA00022692"/>
    </source>
</evidence>
<gene>
    <name evidence="19" type="ORF">L0664_07730</name>
</gene>
<proteinExistence type="inferred from homology"/>
<sequence>MSTSSLNTANSATSYTPRQLPAAFGATAGVGAGLRGLGTLPDNPVQPELRPTSLTLRPPPAVDRGPYVVGIGDVLVLATPAGGGSVEELTGLLAAQNRRQGYTVQDDGAITIPDVGRVQVGGKTLSEAEDSIFDRLIESQIDPSFSVEIAEFNSQRVSIGGAVRTPSVIPVRLGPLYLNEALTAAGGIDELDPEFASIRIYRDGSIYQIPLADFNRDGDLQRLELVSGDSVFVDTEFRIDRAQAYFEQQIRVLELRRSERTVALSELELEIEIRRAQLEEERRNFQSRLEIGAVDRDYVYLTGEVNQPTRYAMPFERQSTLADALFEAGGIAAQTGNPSQIYVLRAGRSTEAVTAWHLDGSNVVNMVLATRFELRPNDVVFVAEQPVTRWNRLVQQLVPSLIISGVNAAAN</sequence>
<evidence type="ECO:0000256" key="15">
    <source>
        <dbReference type="SAM" id="MobiDB-lite"/>
    </source>
</evidence>
<feature type="domain" description="Outer-membrane lipoprotein Wza C-terminal" evidence="17">
    <location>
        <begin position="386"/>
        <end position="408"/>
    </location>
</feature>
<feature type="domain" description="SLBB" evidence="18">
    <location>
        <begin position="155"/>
        <end position="233"/>
    </location>
</feature>
<keyword evidence="3" id="KW-0813">Transport</keyword>
<dbReference type="InterPro" id="IPR054765">
    <property type="entry name" value="SLBB_dom"/>
</dbReference>
<evidence type="ECO:0000256" key="8">
    <source>
        <dbReference type="ARBA" id="ARBA00023047"/>
    </source>
</evidence>
<evidence type="ECO:0000259" key="17">
    <source>
        <dbReference type="Pfam" id="PF18412"/>
    </source>
</evidence>
<dbReference type="InterPro" id="IPR003715">
    <property type="entry name" value="Poly_export_N"/>
</dbReference>
<dbReference type="InterPro" id="IPR040716">
    <property type="entry name" value="Wza_C"/>
</dbReference>
<evidence type="ECO:0000256" key="12">
    <source>
        <dbReference type="ARBA" id="ARBA00023139"/>
    </source>
</evidence>
<dbReference type="PANTHER" id="PTHR33619">
    <property type="entry name" value="POLYSACCHARIDE EXPORT PROTEIN GFCE-RELATED"/>
    <property type="match status" value="1"/>
</dbReference>
<feature type="domain" description="Polysaccharide export protein N-terminal" evidence="16">
    <location>
        <begin position="65"/>
        <end position="149"/>
    </location>
</feature>
<comment type="caution">
    <text evidence="19">The sequence shown here is derived from an EMBL/GenBank/DDBJ whole genome shotgun (WGS) entry which is preliminary data.</text>
</comment>
<evidence type="ECO:0000256" key="9">
    <source>
        <dbReference type="ARBA" id="ARBA00023065"/>
    </source>
</evidence>
<dbReference type="InterPro" id="IPR049712">
    <property type="entry name" value="Poly_export"/>
</dbReference>
<evidence type="ECO:0000256" key="7">
    <source>
        <dbReference type="ARBA" id="ARBA00022729"/>
    </source>
</evidence>
<keyword evidence="8" id="KW-0625">Polysaccharide transport</keyword>